<dbReference type="GO" id="GO:0006612">
    <property type="term" value="P:protein targeting to membrane"/>
    <property type="evidence" value="ECO:0007669"/>
    <property type="project" value="TreeGrafter"/>
</dbReference>
<dbReference type="PANTHER" id="PTHR14402">
    <property type="entry name" value="RECEPTOR TRANSPORTING PROTEIN"/>
    <property type="match status" value="1"/>
</dbReference>
<evidence type="ECO:0000313" key="11">
    <source>
        <dbReference type="Proteomes" id="UP000011518"/>
    </source>
</evidence>
<name>L9JKC9_TUPCH</name>
<dbReference type="SMART" id="SM01328">
    <property type="entry name" value="zf-3CxxC"/>
    <property type="match status" value="1"/>
</dbReference>
<proteinExistence type="predicted"/>
<protein>
    <submittedName>
        <fullName evidence="10">Receptor-transporting protein 4</fullName>
    </submittedName>
</protein>
<evidence type="ECO:0000256" key="8">
    <source>
        <dbReference type="SAM" id="MobiDB-lite"/>
    </source>
</evidence>
<dbReference type="Proteomes" id="UP000011518">
    <property type="component" value="Unassembled WGS sequence"/>
</dbReference>
<keyword evidence="10" id="KW-0675">Receptor</keyword>
<evidence type="ECO:0000256" key="1">
    <source>
        <dbReference type="ARBA" id="ARBA00004167"/>
    </source>
</evidence>
<feature type="region of interest" description="Disordered" evidence="8">
    <location>
        <begin position="200"/>
        <end position="223"/>
    </location>
</feature>
<keyword evidence="4" id="KW-0863">Zinc-finger</keyword>
<dbReference type="InterPro" id="IPR026096">
    <property type="entry name" value="R-trans_p"/>
</dbReference>
<dbReference type="PANTHER" id="PTHR14402:SF8">
    <property type="entry name" value="RECEPTOR-TRANSPORTING PROTEIN 4"/>
    <property type="match status" value="1"/>
</dbReference>
<accession>L9JKC9</accession>
<feature type="domain" description="3CxxC-type" evidence="9">
    <location>
        <begin position="48"/>
        <end position="160"/>
    </location>
</feature>
<gene>
    <name evidence="10" type="ORF">TREES_T100021737</name>
</gene>
<dbReference type="FunCoup" id="L9JKC9">
    <property type="interactions" value="192"/>
</dbReference>
<organism evidence="10 11">
    <name type="scientific">Tupaia chinensis</name>
    <name type="common">Chinese tree shrew</name>
    <name type="synonym">Tupaia belangeri chinensis</name>
    <dbReference type="NCBI Taxonomy" id="246437"/>
    <lineage>
        <taxon>Eukaryota</taxon>
        <taxon>Metazoa</taxon>
        <taxon>Chordata</taxon>
        <taxon>Craniata</taxon>
        <taxon>Vertebrata</taxon>
        <taxon>Euteleostomi</taxon>
        <taxon>Mammalia</taxon>
        <taxon>Eutheria</taxon>
        <taxon>Euarchontoglires</taxon>
        <taxon>Scandentia</taxon>
        <taxon>Tupaiidae</taxon>
        <taxon>Tupaia</taxon>
    </lineage>
</organism>
<dbReference type="OrthoDB" id="8121437at2759"/>
<evidence type="ECO:0000256" key="6">
    <source>
        <dbReference type="ARBA" id="ARBA00022989"/>
    </source>
</evidence>
<dbReference type="GO" id="GO:0031849">
    <property type="term" value="F:olfactory receptor binding"/>
    <property type="evidence" value="ECO:0007669"/>
    <property type="project" value="TreeGrafter"/>
</dbReference>
<keyword evidence="7" id="KW-0472">Membrane</keyword>
<reference evidence="11" key="2">
    <citation type="journal article" date="2013" name="Nat. Commun.">
        <title>Genome of the Chinese tree shrew.</title>
        <authorList>
            <person name="Fan Y."/>
            <person name="Huang Z.Y."/>
            <person name="Cao C.C."/>
            <person name="Chen C.S."/>
            <person name="Chen Y.X."/>
            <person name="Fan D.D."/>
            <person name="He J."/>
            <person name="Hou H.L."/>
            <person name="Hu L."/>
            <person name="Hu X.T."/>
            <person name="Jiang X.T."/>
            <person name="Lai R."/>
            <person name="Lang Y.S."/>
            <person name="Liang B."/>
            <person name="Liao S.G."/>
            <person name="Mu D."/>
            <person name="Ma Y.Y."/>
            <person name="Niu Y.Y."/>
            <person name="Sun X.Q."/>
            <person name="Xia J.Q."/>
            <person name="Xiao J."/>
            <person name="Xiong Z.Q."/>
            <person name="Xu L."/>
            <person name="Yang L."/>
            <person name="Zhang Y."/>
            <person name="Zhao W."/>
            <person name="Zhao X.D."/>
            <person name="Zheng Y.T."/>
            <person name="Zhou J.M."/>
            <person name="Zhu Y.B."/>
            <person name="Zhang G.J."/>
            <person name="Wang J."/>
            <person name="Yao Y.G."/>
        </authorList>
    </citation>
    <scope>NUCLEOTIDE SEQUENCE [LARGE SCALE GENOMIC DNA]</scope>
</reference>
<dbReference type="GO" id="GO:0051205">
    <property type="term" value="P:protein insertion into membrane"/>
    <property type="evidence" value="ECO:0007669"/>
    <property type="project" value="TreeGrafter"/>
</dbReference>
<evidence type="ECO:0000256" key="7">
    <source>
        <dbReference type="ARBA" id="ARBA00023136"/>
    </source>
</evidence>
<keyword evidence="2" id="KW-0812">Transmembrane</keyword>
<evidence type="ECO:0000256" key="3">
    <source>
        <dbReference type="ARBA" id="ARBA00022723"/>
    </source>
</evidence>
<evidence type="ECO:0000256" key="2">
    <source>
        <dbReference type="ARBA" id="ARBA00022692"/>
    </source>
</evidence>
<comment type="subcellular location">
    <subcellularLocation>
        <location evidence="1">Membrane</location>
        <topology evidence="1">Single-pass membrane protein</topology>
    </subcellularLocation>
</comment>
<evidence type="ECO:0000256" key="4">
    <source>
        <dbReference type="ARBA" id="ARBA00022771"/>
    </source>
</evidence>
<keyword evidence="3" id="KW-0479">Metal-binding</keyword>
<evidence type="ECO:0000313" key="10">
    <source>
        <dbReference type="EMBL" id="ELW50920.1"/>
    </source>
</evidence>
<evidence type="ECO:0000259" key="9">
    <source>
        <dbReference type="SMART" id="SM01328"/>
    </source>
</evidence>
<dbReference type="AlphaFoldDB" id="L9JKC9"/>
<evidence type="ECO:0000256" key="5">
    <source>
        <dbReference type="ARBA" id="ARBA00022833"/>
    </source>
</evidence>
<dbReference type="GO" id="GO:0016020">
    <property type="term" value="C:membrane"/>
    <property type="evidence" value="ECO:0007669"/>
    <property type="project" value="UniProtKB-SubCell"/>
</dbReference>
<dbReference type="Pfam" id="PF13695">
    <property type="entry name" value="Zn_ribbon_3CxxC"/>
    <property type="match status" value="1"/>
</dbReference>
<dbReference type="eggNOG" id="ENOG502S085">
    <property type="taxonomic scope" value="Eukaryota"/>
</dbReference>
<sequence length="251" mass="29111">MTLDIRTWEKTFQKLIQQEKPSAKWTLRLDGNLKPDYVSPGWRQYQQRAFGRFRCSSCQRSWASAQVQVLCHMCWDHWTSQGLVLMRLFAQRCQKCSWSPYQMPEFSTDSSTRILKNLVHRILEKYYGYGVKKYAEIPVVQELPLEGSHDIVNCEACALGFCAKGLQDYIPEPCQSLLSFPNTDSPSSLIGNVYVQNQENNQSAETERAPENQQNYEHNGSVPSHNREKLVICVCVFLFAYFVTKGFKLKW</sequence>
<keyword evidence="11" id="KW-1185">Reference proteome</keyword>
<dbReference type="STRING" id="246437.L9JKC9"/>
<keyword evidence="6" id="KW-1133">Transmembrane helix</keyword>
<keyword evidence="5" id="KW-0862">Zinc</keyword>
<reference evidence="11" key="1">
    <citation type="submission" date="2012-07" db="EMBL/GenBank/DDBJ databases">
        <title>Genome of the Chinese tree shrew, a rising model animal genetically related to primates.</title>
        <authorList>
            <person name="Zhang G."/>
            <person name="Fan Y."/>
            <person name="Yao Y."/>
            <person name="Huang Z."/>
        </authorList>
    </citation>
    <scope>NUCLEOTIDE SEQUENCE [LARGE SCALE GENOMIC DNA]</scope>
</reference>
<dbReference type="GO" id="GO:0005737">
    <property type="term" value="C:cytoplasm"/>
    <property type="evidence" value="ECO:0007669"/>
    <property type="project" value="TreeGrafter"/>
</dbReference>
<dbReference type="GO" id="GO:0008270">
    <property type="term" value="F:zinc ion binding"/>
    <property type="evidence" value="ECO:0007669"/>
    <property type="project" value="UniProtKB-KW"/>
</dbReference>
<feature type="compositionally biased region" description="Polar residues" evidence="8">
    <location>
        <begin position="211"/>
        <end position="223"/>
    </location>
</feature>
<dbReference type="InParanoid" id="L9JKC9"/>
<dbReference type="GO" id="GO:0001580">
    <property type="term" value="P:detection of chemical stimulus involved in sensory perception of bitter taste"/>
    <property type="evidence" value="ECO:0007669"/>
    <property type="project" value="TreeGrafter"/>
</dbReference>
<dbReference type="KEGG" id="tup:102496884"/>
<dbReference type="InterPro" id="IPR027377">
    <property type="entry name" value="ZAR1/RTP1-5-like_Znf-3CxxC"/>
</dbReference>
<dbReference type="EMBL" id="KB320975">
    <property type="protein sequence ID" value="ELW50920.1"/>
    <property type="molecule type" value="Genomic_DNA"/>
</dbReference>